<feature type="compositionally biased region" description="Pro residues" evidence="1">
    <location>
        <begin position="355"/>
        <end position="368"/>
    </location>
</feature>
<gene>
    <name evidence="3" type="ORF">O3P69_020738</name>
</gene>
<sequence length="406" mass="46032">MFVVTAITTLIPAMLVGACNKENRAVGVCLHVYLERDFLTLEGIVYPKRAQWNMMGNYYPRPGALTQPLPPLPDLDANTTSSRLRENTRRQRGVGMRGRHQHKLPLVGETKGRGKRSAPGNYAVTSDAYGTHGWVEGPELEDYCSRLGTVITCFEEVLIDCDNGYDFFRYRHLLHSLSHVHHYLCHTPEDRSSKFLPFLKLIDCAEKTREKMTSCHRPNITLNVWNQILRAEVGPEICDSLNTQRACLLDNNYLRDECGIEREELYRNVSGLFLGIWCRLPLYQRFYSSGTTSHHHYPSLYLTLVLVFLLHQMRLPSSWKFVGQGRDNLRLLYNHGGVLGYGRRPASPRTSLVTTPPPPPSRPASKPHPLPRHLGTDCGNRIIIAATTAAGIKLDHEQESRCAFLS</sequence>
<accession>A0AAW0TNQ1</accession>
<feature type="signal peptide" evidence="2">
    <location>
        <begin position="1"/>
        <end position="18"/>
    </location>
</feature>
<comment type="caution">
    <text evidence="3">The sequence shown here is derived from an EMBL/GenBank/DDBJ whole genome shotgun (WGS) entry which is preliminary data.</text>
</comment>
<reference evidence="3 4" key="1">
    <citation type="submission" date="2023-03" db="EMBL/GenBank/DDBJ databases">
        <title>High-quality genome of Scylla paramamosain provides insights in environmental adaptation.</title>
        <authorList>
            <person name="Zhang L."/>
        </authorList>
    </citation>
    <scope>NUCLEOTIDE SEQUENCE [LARGE SCALE GENOMIC DNA]</scope>
    <source>
        <strain evidence="3">LZ_2023a</strain>
        <tissue evidence="3">Muscle</tissue>
    </source>
</reference>
<organism evidence="3 4">
    <name type="scientific">Scylla paramamosain</name>
    <name type="common">Mud crab</name>
    <dbReference type="NCBI Taxonomy" id="85552"/>
    <lineage>
        <taxon>Eukaryota</taxon>
        <taxon>Metazoa</taxon>
        <taxon>Ecdysozoa</taxon>
        <taxon>Arthropoda</taxon>
        <taxon>Crustacea</taxon>
        <taxon>Multicrustacea</taxon>
        <taxon>Malacostraca</taxon>
        <taxon>Eumalacostraca</taxon>
        <taxon>Eucarida</taxon>
        <taxon>Decapoda</taxon>
        <taxon>Pleocyemata</taxon>
        <taxon>Brachyura</taxon>
        <taxon>Eubrachyura</taxon>
        <taxon>Portunoidea</taxon>
        <taxon>Portunidae</taxon>
        <taxon>Portuninae</taxon>
        <taxon>Scylla</taxon>
    </lineage>
</organism>
<protein>
    <submittedName>
        <fullName evidence="3">Uncharacterized protein</fullName>
    </submittedName>
</protein>
<name>A0AAW0TNQ1_SCYPA</name>
<evidence type="ECO:0000256" key="2">
    <source>
        <dbReference type="SAM" id="SignalP"/>
    </source>
</evidence>
<evidence type="ECO:0000256" key="1">
    <source>
        <dbReference type="SAM" id="MobiDB-lite"/>
    </source>
</evidence>
<dbReference type="Proteomes" id="UP001487740">
    <property type="component" value="Unassembled WGS sequence"/>
</dbReference>
<dbReference type="AlphaFoldDB" id="A0AAW0TNQ1"/>
<proteinExistence type="predicted"/>
<evidence type="ECO:0000313" key="4">
    <source>
        <dbReference type="Proteomes" id="UP001487740"/>
    </source>
</evidence>
<dbReference type="EMBL" id="JARAKH010000028">
    <property type="protein sequence ID" value="KAK8388974.1"/>
    <property type="molecule type" value="Genomic_DNA"/>
</dbReference>
<evidence type="ECO:0000313" key="3">
    <source>
        <dbReference type="EMBL" id="KAK8388974.1"/>
    </source>
</evidence>
<keyword evidence="2" id="KW-0732">Signal</keyword>
<feature type="region of interest" description="Disordered" evidence="1">
    <location>
        <begin position="342"/>
        <end position="371"/>
    </location>
</feature>
<feature type="chain" id="PRO_5043631751" evidence="2">
    <location>
        <begin position="19"/>
        <end position="406"/>
    </location>
</feature>
<keyword evidence="4" id="KW-1185">Reference proteome</keyword>
<feature type="region of interest" description="Disordered" evidence="1">
    <location>
        <begin position="77"/>
        <end position="99"/>
    </location>
</feature>